<keyword evidence="3" id="KW-0716">Sensory transduction</keyword>
<dbReference type="Pfam" id="PF13853">
    <property type="entry name" value="7tm_4"/>
    <property type="match status" value="2"/>
</dbReference>
<proteinExistence type="inferred from homology"/>
<dbReference type="PROSITE" id="PS00237">
    <property type="entry name" value="G_PROTEIN_RECEP_F1_1"/>
    <property type="match status" value="2"/>
</dbReference>
<keyword evidence="8 14" id="KW-0472">Membrane</keyword>
<keyword evidence="9" id="KW-1015">Disulfide bond</keyword>
<evidence type="ECO:0000256" key="13">
    <source>
        <dbReference type="RuleBase" id="RU000688"/>
    </source>
</evidence>
<evidence type="ECO:0000313" key="17">
    <source>
        <dbReference type="Proteomes" id="UP000008672"/>
    </source>
</evidence>
<dbReference type="PRINTS" id="PR00245">
    <property type="entry name" value="OLFACTORYR"/>
</dbReference>
<keyword evidence="12 13" id="KW-0807">Transducer</keyword>
<evidence type="ECO:0000256" key="12">
    <source>
        <dbReference type="ARBA" id="ARBA00023224"/>
    </source>
</evidence>
<keyword evidence="2" id="KW-1003">Cell membrane</keyword>
<keyword evidence="6 14" id="KW-1133">Transmembrane helix</keyword>
<evidence type="ECO:0000256" key="9">
    <source>
        <dbReference type="ARBA" id="ARBA00023157"/>
    </source>
</evidence>
<dbReference type="Gene3D" id="1.20.1070.10">
    <property type="entry name" value="Rhodopsin 7-helix transmembrane proteins"/>
    <property type="match status" value="2"/>
</dbReference>
<dbReference type="PROSITE" id="PS50262">
    <property type="entry name" value="G_PROTEIN_RECEP_F1_2"/>
    <property type="match status" value="2"/>
</dbReference>
<accession>H3A624</accession>
<evidence type="ECO:0000256" key="5">
    <source>
        <dbReference type="ARBA" id="ARBA00022725"/>
    </source>
</evidence>
<evidence type="ECO:0000256" key="8">
    <source>
        <dbReference type="ARBA" id="ARBA00023136"/>
    </source>
</evidence>
<keyword evidence="7 13" id="KW-0297">G-protein coupled receptor</keyword>
<dbReference type="GO" id="GO:0005886">
    <property type="term" value="C:plasma membrane"/>
    <property type="evidence" value="ECO:0007669"/>
    <property type="project" value="UniProtKB-SubCell"/>
</dbReference>
<keyword evidence="11" id="KW-0325">Glycoprotein</keyword>
<feature type="transmembrane region" description="Helical" evidence="14">
    <location>
        <begin position="482"/>
        <end position="504"/>
    </location>
</feature>
<keyword evidence="17" id="KW-1185">Reference proteome</keyword>
<comment type="similarity">
    <text evidence="13">Belongs to the G-protein coupled receptor 1 family.</text>
</comment>
<evidence type="ECO:0000256" key="10">
    <source>
        <dbReference type="ARBA" id="ARBA00023170"/>
    </source>
</evidence>
<feature type="transmembrane region" description="Helical" evidence="14">
    <location>
        <begin position="58"/>
        <end position="78"/>
    </location>
</feature>
<evidence type="ECO:0000256" key="14">
    <source>
        <dbReference type="SAM" id="Phobius"/>
    </source>
</evidence>
<dbReference type="InterPro" id="IPR017452">
    <property type="entry name" value="GPCR_Rhodpsn_7TM"/>
</dbReference>
<keyword evidence="5" id="KW-0552">Olfaction</keyword>
<feature type="transmembrane region" description="Helical" evidence="14">
    <location>
        <begin position="313"/>
        <end position="336"/>
    </location>
</feature>
<name>H3A624_LATCH</name>
<organism evidence="16 17">
    <name type="scientific">Latimeria chalumnae</name>
    <name type="common">Coelacanth</name>
    <dbReference type="NCBI Taxonomy" id="7897"/>
    <lineage>
        <taxon>Eukaryota</taxon>
        <taxon>Metazoa</taxon>
        <taxon>Chordata</taxon>
        <taxon>Craniata</taxon>
        <taxon>Vertebrata</taxon>
        <taxon>Euteleostomi</taxon>
        <taxon>Coelacanthiformes</taxon>
        <taxon>Coelacanthidae</taxon>
        <taxon>Latimeria</taxon>
    </lineage>
</organism>
<evidence type="ECO:0000256" key="6">
    <source>
        <dbReference type="ARBA" id="ARBA00022989"/>
    </source>
</evidence>
<dbReference type="AlphaFoldDB" id="H3A624"/>
<dbReference type="eggNOG" id="ENOG502QVH7">
    <property type="taxonomic scope" value="Eukaryota"/>
</dbReference>
<evidence type="ECO:0000256" key="1">
    <source>
        <dbReference type="ARBA" id="ARBA00004651"/>
    </source>
</evidence>
<dbReference type="PRINTS" id="PR00237">
    <property type="entry name" value="GPCRRHODOPSN"/>
</dbReference>
<dbReference type="OMA" id="CASFKIN"/>
<feature type="transmembrane region" description="Helical" evidence="14">
    <location>
        <begin position="385"/>
        <end position="406"/>
    </location>
</feature>
<dbReference type="EMBL" id="AFYH01210799">
    <property type="status" value="NOT_ANNOTATED_CDS"/>
    <property type="molecule type" value="Genomic_DNA"/>
</dbReference>
<dbReference type="GO" id="GO:0004930">
    <property type="term" value="F:G protein-coupled receptor activity"/>
    <property type="evidence" value="ECO:0007669"/>
    <property type="project" value="UniProtKB-KW"/>
</dbReference>
<evidence type="ECO:0000256" key="3">
    <source>
        <dbReference type="ARBA" id="ARBA00022606"/>
    </source>
</evidence>
<keyword evidence="10 13" id="KW-0675">Receptor</keyword>
<feature type="transmembrane region" description="Helical" evidence="14">
    <location>
        <begin position="525"/>
        <end position="544"/>
    </location>
</feature>
<reference evidence="16" key="3">
    <citation type="submission" date="2025-09" db="UniProtKB">
        <authorList>
            <consortium name="Ensembl"/>
        </authorList>
    </citation>
    <scope>IDENTIFICATION</scope>
</reference>
<feature type="transmembrane region" description="Helical" evidence="14">
    <location>
        <begin position="149"/>
        <end position="168"/>
    </location>
</feature>
<dbReference type="Proteomes" id="UP000008672">
    <property type="component" value="Unassembled WGS sequence"/>
</dbReference>
<dbReference type="Ensembl" id="ENSLACT00000005141.1">
    <property type="protein sequence ID" value="ENSLACP00000005095.1"/>
    <property type="gene ID" value="ENSLACG00000004530.1"/>
</dbReference>
<keyword evidence="4 13" id="KW-0812">Transmembrane</keyword>
<protein>
    <recommendedName>
        <fullName evidence="15">G-protein coupled receptors family 1 profile domain-containing protein</fullName>
    </recommendedName>
</protein>
<evidence type="ECO:0000256" key="2">
    <source>
        <dbReference type="ARBA" id="ARBA00022475"/>
    </source>
</evidence>
<dbReference type="SUPFAM" id="SSF81321">
    <property type="entry name" value="Family A G protein-coupled receptor-like"/>
    <property type="match status" value="2"/>
</dbReference>
<dbReference type="GeneTree" id="ENSGT01030000234640"/>
<dbReference type="PANTHER" id="PTHR26451:SF860">
    <property type="entry name" value="ODORANT RECEPTOR-RELATED"/>
    <property type="match status" value="1"/>
</dbReference>
<reference evidence="16" key="2">
    <citation type="submission" date="2025-08" db="UniProtKB">
        <authorList>
            <consortium name="Ensembl"/>
        </authorList>
    </citation>
    <scope>IDENTIFICATION</scope>
</reference>
<evidence type="ECO:0000256" key="7">
    <source>
        <dbReference type="ARBA" id="ARBA00023040"/>
    </source>
</evidence>
<dbReference type="InterPro" id="IPR000725">
    <property type="entry name" value="Olfact_rcpt"/>
</dbReference>
<dbReference type="InterPro" id="IPR000276">
    <property type="entry name" value="GPCR_Rhodpsn"/>
</dbReference>
<feature type="transmembrane region" description="Helical" evidence="14">
    <location>
        <begin position="427"/>
        <end position="446"/>
    </location>
</feature>
<dbReference type="GO" id="GO:0004984">
    <property type="term" value="F:olfactory receptor activity"/>
    <property type="evidence" value="ECO:0007669"/>
    <property type="project" value="InterPro"/>
</dbReference>
<feature type="transmembrane region" description="Helical" evidence="14">
    <location>
        <begin position="345"/>
        <end position="365"/>
    </location>
</feature>
<dbReference type="GO" id="GO:0005549">
    <property type="term" value="F:odorant binding"/>
    <property type="evidence" value="ECO:0007669"/>
    <property type="project" value="TreeGrafter"/>
</dbReference>
<reference evidence="17" key="1">
    <citation type="submission" date="2011-08" db="EMBL/GenBank/DDBJ databases">
        <title>The draft genome of Latimeria chalumnae.</title>
        <authorList>
            <person name="Di Palma F."/>
            <person name="Alfoldi J."/>
            <person name="Johnson J."/>
            <person name="Berlin A."/>
            <person name="Gnerre S."/>
            <person name="Jaffe D."/>
            <person name="MacCallum I."/>
            <person name="Young S."/>
            <person name="Walker B.J."/>
            <person name="Lander E."/>
            <person name="Lindblad-Toh K."/>
        </authorList>
    </citation>
    <scope>NUCLEOTIDE SEQUENCE [LARGE SCALE GENOMIC DNA]</scope>
    <source>
        <strain evidence="17">Wild caught</strain>
    </source>
</reference>
<feature type="transmembrane region" description="Helical" evidence="14">
    <location>
        <begin position="556"/>
        <end position="577"/>
    </location>
</feature>
<feature type="transmembrane region" description="Helical" evidence="14">
    <location>
        <begin position="196"/>
        <end position="220"/>
    </location>
</feature>
<feature type="transmembrane region" description="Helical" evidence="14">
    <location>
        <begin position="25"/>
        <end position="51"/>
    </location>
</feature>
<dbReference type="InterPro" id="IPR052921">
    <property type="entry name" value="GPCR1_Superfamily_Member"/>
</dbReference>
<dbReference type="PANTHER" id="PTHR26451">
    <property type="entry name" value="G_PROTEIN_RECEP_F1_2 DOMAIN-CONTAINING PROTEIN"/>
    <property type="match status" value="1"/>
</dbReference>
<dbReference type="FunCoup" id="H3A624">
    <property type="interactions" value="199"/>
</dbReference>
<evidence type="ECO:0000313" key="16">
    <source>
        <dbReference type="Ensembl" id="ENSLACP00000005095.1"/>
    </source>
</evidence>
<feature type="transmembrane region" description="Helical" evidence="14">
    <location>
        <begin position="279"/>
        <end position="301"/>
    </location>
</feature>
<evidence type="ECO:0000256" key="11">
    <source>
        <dbReference type="ARBA" id="ARBA00023180"/>
    </source>
</evidence>
<feature type="transmembrane region" description="Helical" evidence="14">
    <location>
        <begin position="240"/>
        <end position="258"/>
    </location>
</feature>
<feature type="domain" description="G-protein coupled receptors family 1 profile" evidence="15">
    <location>
        <begin position="41"/>
        <end position="291"/>
    </location>
</feature>
<dbReference type="FunFam" id="1.20.1070.10:FF:000024">
    <property type="entry name" value="Olfactory receptor"/>
    <property type="match status" value="2"/>
</dbReference>
<evidence type="ECO:0000256" key="4">
    <source>
        <dbReference type="ARBA" id="ARBA00022692"/>
    </source>
</evidence>
<sequence length="591" mass="66787">RRMENNSDFSTFIMTGFGEMENMKYLYSLCTLLGYLIILSLNLLLIVVIALEESLHKPMYILICNLAVNGVYGSTAFFPKLIADLLSDIHTISRAGCLTQVFFVHTTAGVEITILAVMAYDRFVCVCNPLRYTSIVTYSTLSKLISVTWLYPMLVFTIHLSLTIRLPLCGSVIQKIYCDNWSIVKLSCVDTSINNIFGLFVTALVIGLPVVFILISYILILQESIRASKEAQGKAIQTCSTHIITFLSFVLTFLFEVTQHRFDIRNVPHSLRVIMSVQYLIIPPLLNPIIYGFLFFFFFLNSPVGMDVAHVPVSIPILLGYLMILFSNLLLISVIVKERSLHKPMYIFICNLACNGLYGTIAFFPKMMADLLYKVQTISHVGCLLQIYCFHTYAAFELTILTVMAYDRYVSICNPLRYSSIMTQAKICKLLMLVWGYPIAIFTVHFCLTLRLPLCGSIIGKVYCDNWSVVQLSCIDITVNSIFGLFVTTALVIAPLVPIAVSYFKICKVCIRASKEARGKAMQTLVPHMVTLANYVITILFEVLQHRFDMSKLPHIVRILISVQFVIVPPLLNPLVYGLRIQEIKKKIVKV</sequence>
<comment type="subcellular location">
    <subcellularLocation>
        <location evidence="1">Cell membrane</location>
        <topology evidence="1">Multi-pass membrane protein</topology>
    </subcellularLocation>
</comment>
<dbReference type="HOGENOM" id="CLU_012526_7_0_1"/>
<evidence type="ECO:0000259" key="15">
    <source>
        <dbReference type="PROSITE" id="PS50262"/>
    </source>
</evidence>
<dbReference type="InParanoid" id="H3A624"/>
<feature type="domain" description="G-protein coupled receptors family 1 profile" evidence="15">
    <location>
        <begin position="327"/>
        <end position="577"/>
    </location>
</feature>